<evidence type="ECO:0000256" key="1">
    <source>
        <dbReference type="ARBA" id="ARBA00022603"/>
    </source>
</evidence>
<dbReference type="GO" id="GO:0002098">
    <property type="term" value="P:tRNA wobble uridine modification"/>
    <property type="evidence" value="ECO:0007669"/>
    <property type="project" value="TreeGrafter"/>
</dbReference>
<protein>
    <recommendedName>
        <fullName evidence="3">Methyltransferase type 11 domain-containing protein</fullName>
    </recommendedName>
</protein>
<reference evidence="4" key="1">
    <citation type="submission" date="2020-12" db="EMBL/GenBank/DDBJ databases">
        <title>Metabolic potential, ecology and presence of endohyphal bacteria is reflected in genomic diversity of Mucoromycotina.</title>
        <authorList>
            <person name="Muszewska A."/>
            <person name="Okrasinska A."/>
            <person name="Steczkiewicz K."/>
            <person name="Drgas O."/>
            <person name="Orlowska M."/>
            <person name="Perlinska-Lenart U."/>
            <person name="Aleksandrzak-Piekarczyk T."/>
            <person name="Szatraj K."/>
            <person name="Zielenkiewicz U."/>
            <person name="Pilsyk S."/>
            <person name="Malc E."/>
            <person name="Mieczkowski P."/>
            <person name="Kruszewska J.S."/>
            <person name="Biernat P."/>
            <person name="Pawlowska J."/>
        </authorList>
    </citation>
    <scope>NUCLEOTIDE SEQUENCE</scope>
    <source>
        <strain evidence="4">WA0000051536</strain>
    </source>
</reference>
<dbReference type="PANTHER" id="PTHR13069">
    <property type="entry name" value="ALKYLATED DNA REPAIR PROTEIN ALKB HOMOLOG 8"/>
    <property type="match status" value="1"/>
</dbReference>
<dbReference type="InterPro" id="IPR013216">
    <property type="entry name" value="Methyltransf_11"/>
</dbReference>
<name>A0A8H7UH76_9FUNG</name>
<keyword evidence="5" id="KW-1185">Reference proteome</keyword>
<evidence type="ECO:0000313" key="4">
    <source>
        <dbReference type="EMBL" id="KAG2182960.1"/>
    </source>
</evidence>
<comment type="caution">
    <text evidence="4">The sequence shown here is derived from an EMBL/GenBank/DDBJ whole genome shotgun (WGS) entry which is preliminary data.</text>
</comment>
<feature type="domain" description="Methyltransferase type 11" evidence="3">
    <location>
        <begin position="95"/>
        <end position="182"/>
    </location>
</feature>
<accession>A0A8H7UH76</accession>
<sequence>EVNLLSLTGSHHRKITQIFLDAESKSRSIIHSRLMSKPQPVAVTTPTENEKSYEEEHVHSVYQTIASHFSDTRYKPWPVVEDFLNGLELGSIGADIGCGNGKYIGVNPNVCVLGSDRSSNLIQIVRDRGFEGMVCDGLNTPYRTDAFDFAISIAVIHHFSTPERRRSAIKEILRVVKPGSPILIFVWALEQSKFSKRNFDKTQQDVFVPWMLSTAKPNTDEAVVEESSKKVYQRYYHLFAQGELDELIVETGMADISRSGYDRDNHYVIAIKK</sequence>
<dbReference type="FunFam" id="3.40.50.150:FF:000195">
    <property type="entry name" value="Methyltransferase domain containing protein"/>
    <property type="match status" value="1"/>
</dbReference>
<dbReference type="InterPro" id="IPR029063">
    <property type="entry name" value="SAM-dependent_MTases_sf"/>
</dbReference>
<evidence type="ECO:0000256" key="2">
    <source>
        <dbReference type="ARBA" id="ARBA00022679"/>
    </source>
</evidence>
<dbReference type="Gene3D" id="3.40.50.150">
    <property type="entry name" value="Vaccinia Virus protein VP39"/>
    <property type="match status" value="1"/>
</dbReference>
<dbReference type="GO" id="GO:0008757">
    <property type="term" value="F:S-adenosylmethionine-dependent methyltransferase activity"/>
    <property type="evidence" value="ECO:0007669"/>
    <property type="project" value="InterPro"/>
</dbReference>
<dbReference type="GO" id="GO:0030488">
    <property type="term" value="P:tRNA methylation"/>
    <property type="evidence" value="ECO:0007669"/>
    <property type="project" value="TreeGrafter"/>
</dbReference>
<gene>
    <name evidence="4" type="ORF">INT44_005941</name>
</gene>
<evidence type="ECO:0000313" key="5">
    <source>
        <dbReference type="Proteomes" id="UP000612746"/>
    </source>
</evidence>
<dbReference type="Proteomes" id="UP000612746">
    <property type="component" value="Unassembled WGS sequence"/>
</dbReference>
<dbReference type="Pfam" id="PF08241">
    <property type="entry name" value="Methyltransf_11"/>
    <property type="match status" value="1"/>
</dbReference>
<dbReference type="PANTHER" id="PTHR13069:SF21">
    <property type="entry name" value="ALKYLATED DNA REPAIR PROTEIN ALKB HOMOLOG 8"/>
    <property type="match status" value="1"/>
</dbReference>
<evidence type="ECO:0000259" key="3">
    <source>
        <dbReference type="Pfam" id="PF08241"/>
    </source>
</evidence>
<dbReference type="EMBL" id="JAEPRA010000007">
    <property type="protein sequence ID" value="KAG2182960.1"/>
    <property type="molecule type" value="Genomic_DNA"/>
</dbReference>
<feature type="non-terminal residue" evidence="4">
    <location>
        <position position="273"/>
    </location>
</feature>
<dbReference type="SUPFAM" id="SSF53335">
    <property type="entry name" value="S-adenosyl-L-methionine-dependent methyltransferases"/>
    <property type="match status" value="1"/>
</dbReference>
<dbReference type="OrthoDB" id="271595at2759"/>
<keyword evidence="1" id="KW-0489">Methyltransferase</keyword>
<dbReference type="AlphaFoldDB" id="A0A8H7UH76"/>
<proteinExistence type="predicted"/>
<keyword evidence="2" id="KW-0808">Transferase</keyword>
<dbReference type="GO" id="GO:0005634">
    <property type="term" value="C:nucleus"/>
    <property type="evidence" value="ECO:0007669"/>
    <property type="project" value="TreeGrafter"/>
</dbReference>
<dbReference type="InterPro" id="IPR051422">
    <property type="entry name" value="AlkB_tRNA_MeTrf/Diox"/>
</dbReference>
<dbReference type="GO" id="GO:0000049">
    <property type="term" value="F:tRNA binding"/>
    <property type="evidence" value="ECO:0007669"/>
    <property type="project" value="TreeGrafter"/>
</dbReference>
<dbReference type="GO" id="GO:0106335">
    <property type="term" value="F:tRNA (5-carboxymethyluridine(34)-5-O)-methyltransferase activity"/>
    <property type="evidence" value="ECO:0007669"/>
    <property type="project" value="TreeGrafter"/>
</dbReference>
<dbReference type="CDD" id="cd02440">
    <property type="entry name" value="AdoMet_MTases"/>
    <property type="match status" value="1"/>
</dbReference>
<dbReference type="GO" id="GO:0005737">
    <property type="term" value="C:cytoplasm"/>
    <property type="evidence" value="ECO:0007669"/>
    <property type="project" value="TreeGrafter"/>
</dbReference>
<organism evidence="4 5">
    <name type="scientific">Umbelopsis vinacea</name>
    <dbReference type="NCBI Taxonomy" id="44442"/>
    <lineage>
        <taxon>Eukaryota</taxon>
        <taxon>Fungi</taxon>
        <taxon>Fungi incertae sedis</taxon>
        <taxon>Mucoromycota</taxon>
        <taxon>Mucoromycotina</taxon>
        <taxon>Umbelopsidomycetes</taxon>
        <taxon>Umbelopsidales</taxon>
        <taxon>Umbelopsidaceae</taxon>
        <taxon>Umbelopsis</taxon>
    </lineage>
</organism>